<dbReference type="EMBL" id="JACHHQ010000001">
    <property type="protein sequence ID" value="MBB5198674.1"/>
    <property type="molecule type" value="Genomic_DNA"/>
</dbReference>
<accession>A0A840RPM0</accession>
<name>A0A840RPM0_9BURK</name>
<organism evidence="1 2">
    <name type="scientific">Glaciimonas immobilis</name>
    <dbReference type="NCBI Taxonomy" id="728004"/>
    <lineage>
        <taxon>Bacteria</taxon>
        <taxon>Pseudomonadati</taxon>
        <taxon>Pseudomonadota</taxon>
        <taxon>Betaproteobacteria</taxon>
        <taxon>Burkholderiales</taxon>
        <taxon>Oxalobacteraceae</taxon>
        <taxon>Glaciimonas</taxon>
    </lineage>
</organism>
<evidence type="ECO:0008006" key="3">
    <source>
        <dbReference type="Google" id="ProtNLM"/>
    </source>
</evidence>
<keyword evidence="2" id="KW-1185">Reference proteome</keyword>
<dbReference type="Pfam" id="PF02413">
    <property type="entry name" value="Caudo_TAP"/>
    <property type="match status" value="1"/>
</dbReference>
<evidence type="ECO:0000313" key="1">
    <source>
        <dbReference type="EMBL" id="MBB5198674.1"/>
    </source>
</evidence>
<evidence type="ECO:0000313" key="2">
    <source>
        <dbReference type="Proteomes" id="UP000571084"/>
    </source>
</evidence>
<comment type="caution">
    <text evidence="1">The sequence shown here is derived from an EMBL/GenBank/DDBJ whole genome shotgun (WGS) entry which is preliminary data.</text>
</comment>
<reference evidence="1 2" key="1">
    <citation type="submission" date="2020-08" db="EMBL/GenBank/DDBJ databases">
        <title>Genomic Encyclopedia of Type Strains, Phase IV (KMG-IV): sequencing the most valuable type-strain genomes for metagenomic binning, comparative biology and taxonomic classification.</title>
        <authorList>
            <person name="Goeker M."/>
        </authorList>
    </citation>
    <scope>NUCLEOTIDE SEQUENCE [LARGE SCALE GENOMIC DNA]</scope>
    <source>
        <strain evidence="1 2">DSM 23240</strain>
    </source>
</reference>
<proteinExistence type="predicted"/>
<dbReference type="RefSeq" id="WP_168052795.1">
    <property type="nucleotide sequence ID" value="NZ_JAAOZT010000002.1"/>
</dbReference>
<protein>
    <recommendedName>
        <fullName evidence="3">Tail fiber assembly protein</fullName>
    </recommendedName>
</protein>
<sequence length="152" mass="17421">MTTTTLPPVSENPYAYTDVRQPVRMPNGIQCDVKFANAENYVSFLATPKDFYEHGRQIYAECDAGKWGLVVDYVPTDEELSRSAYKRIYYELSLATNDVNKYQDRIDLNDATDTDRRLAIAWKTYRAALNRIPEKPDFPNDICWPAAPNATI</sequence>
<gene>
    <name evidence="1" type="ORF">HNR39_000484</name>
</gene>
<dbReference type="Proteomes" id="UP000571084">
    <property type="component" value="Unassembled WGS sequence"/>
</dbReference>
<dbReference type="AlphaFoldDB" id="A0A840RPM0"/>
<dbReference type="InterPro" id="IPR003458">
    <property type="entry name" value="Phage_T4_Gp38_tail_assem"/>
</dbReference>